<dbReference type="InterPro" id="IPR013083">
    <property type="entry name" value="Znf_RING/FYVE/PHD"/>
</dbReference>
<feature type="transmembrane region" description="Helical" evidence="1">
    <location>
        <begin position="31"/>
        <end position="52"/>
    </location>
</feature>
<sequence length="248" mass="28919">MCVLIALVVFRSCSMITLHFPWLLCVAQGAAYIFRLLISVACLVLLSTVFSYRRVSVAIAAVLNLCSRSCCCHRFRHPCRPFLWTIRVIQLVSDLTIVYRRRQAFILSNWFNLLFSEFRGLLIIRVNVEVTQNKNYHTLCINYLRNSIFSFKDAMIMYTKCIILESPICCNTLTVEPVVTECRSLFSWSCIHEWSEHQHQYLLFPVLVLVSRNRLTQHFKSQNITSNDKNNMLYPVLAIEKLNQVLIL</sequence>
<keyword evidence="1" id="KW-1133">Transmembrane helix</keyword>
<dbReference type="SUPFAM" id="SSF57850">
    <property type="entry name" value="RING/U-box"/>
    <property type="match status" value="1"/>
</dbReference>
<gene>
    <name evidence="2" type="ORF">g.3351</name>
</gene>
<keyword evidence="1" id="KW-0812">Transmembrane</keyword>
<dbReference type="EMBL" id="GGMR01003918">
    <property type="protein sequence ID" value="MBY16537.1"/>
    <property type="molecule type" value="Transcribed_RNA"/>
</dbReference>
<name>A0A2S2NH86_SCHGA</name>
<evidence type="ECO:0000256" key="1">
    <source>
        <dbReference type="SAM" id="Phobius"/>
    </source>
</evidence>
<proteinExistence type="predicted"/>
<protein>
    <submittedName>
        <fullName evidence="2">Uncharacterized protein</fullName>
    </submittedName>
</protein>
<dbReference type="Gene3D" id="3.30.40.10">
    <property type="entry name" value="Zinc/RING finger domain, C3HC4 (zinc finger)"/>
    <property type="match status" value="1"/>
</dbReference>
<organism evidence="2">
    <name type="scientific">Schizaphis graminum</name>
    <name type="common">Green bug aphid</name>
    <dbReference type="NCBI Taxonomy" id="13262"/>
    <lineage>
        <taxon>Eukaryota</taxon>
        <taxon>Metazoa</taxon>
        <taxon>Ecdysozoa</taxon>
        <taxon>Arthropoda</taxon>
        <taxon>Hexapoda</taxon>
        <taxon>Insecta</taxon>
        <taxon>Pterygota</taxon>
        <taxon>Neoptera</taxon>
        <taxon>Paraneoptera</taxon>
        <taxon>Hemiptera</taxon>
        <taxon>Sternorrhyncha</taxon>
        <taxon>Aphidomorpha</taxon>
        <taxon>Aphidoidea</taxon>
        <taxon>Aphididae</taxon>
        <taxon>Aphidini</taxon>
        <taxon>Schizaphis</taxon>
    </lineage>
</organism>
<keyword evidence="1" id="KW-0472">Membrane</keyword>
<reference evidence="2" key="1">
    <citation type="submission" date="2018-04" db="EMBL/GenBank/DDBJ databases">
        <title>Transcriptome of Schizaphis graminum biotype I.</title>
        <authorList>
            <person name="Scully E.D."/>
            <person name="Geib S.M."/>
            <person name="Palmer N.A."/>
            <person name="Koch K."/>
            <person name="Bradshaw J."/>
            <person name="Heng-Moss T."/>
            <person name="Sarath G."/>
        </authorList>
    </citation>
    <scope>NUCLEOTIDE SEQUENCE</scope>
</reference>
<evidence type="ECO:0000313" key="2">
    <source>
        <dbReference type="EMBL" id="MBY16537.1"/>
    </source>
</evidence>
<dbReference type="AlphaFoldDB" id="A0A2S2NH86"/>
<accession>A0A2S2NH86</accession>